<dbReference type="Pfam" id="PF00931">
    <property type="entry name" value="NB-ARC"/>
    <property type="match status" value="1"/>
</dbReference>
<dbReference type="InterPro" id="IPR027417">
    <property type="entry name" value="P-loop_NTPase"/>
</dbReference>
<comment type="caution">
    <text evidence="3">The sequence shown here is derived from an EMBL/GenBank/DDBJ whole genome shotgun (WGS) entry which is preliminary data.</text>
</comment>
<name>A0AAD9WTL5_9ROSI</name>
<evidence type="ECO:0000256" key="1">
    <source>
        <dbReference type="ARBA" id="ARBA00022821"/>
    </source>
</evidence>
<dbReference type="SUPFAM" id="SSF52540">
    <property type="entry name" value="P-loop containing nucleoside triphosphate hydrolases"/>
    <property type="match status" value="1"/>
</dbReference>
<dbReference type="PANTHER" id="PTHR33463">
    <property type="entry name" value="NB-ARC DOMAIN-CONTAINING PROTEIN-RELATED"/>
    <property type="match status" value="1"/>
</dbReference>
<feature type="domain" description="NB-ARC" evidence="2">
    <location>
        <begin position="1"/>
        <end position="62"/>
    </location>
</feature>
<reference evidence="3" key="1">
    <citation type="journal article" date="2023" name="Plant J.">
        <title>Genome sequences and population genomics provide insights into the demographic history, inbreeding, and mutation load of two 'living fossil' tree species of Dipteronia.</title>
        <authorList>
            <person name="Feng Y."/>
            <person name="Comes H.P."/>
            <person name="Chen J."/>
            <person name="Zhu S."/>
            <person name="Lu R."/>
            <person name="Zhang X."/>
            <person name="Li P."/>
            <person name="Qiu J."/>
            <person name="Olsen K.M."/>
            <person name="Qiu Y."/>
        </authorList>
    </citation>
    <scope>NUCLEOTIDE SEQUENCE</scope>
    <source>
        <strain evidence="3">KIB01</strain>
    </source>
</reference>
<dbReference type="InterPro" id="IPR002182">
    <property type="entry name" value="NB-ARC"/>
</dbReference>
<organism evidence="3 4">
    <name type="scientific">Dipteronia dyeriana</name>
    <dbReference type="NCBI Taxonomy" id="168575"/>
    <lineage>
        <taxon>Eukaryota</taxon>
        <taxon>Viridiplantae</taxon>
        <taxon>Streptophyta</taxon>
        <taxon>Embryophyta</taxon>
        <taxon>Tracheophyta</taxon>
        <taxon>Spermatophyta</taxon>
        <taxon>Magnoliopsida</taxon>
        <taxon>eudicotyledons</taxon>
        <taxon>Gunneridae</taxon>
        <taxon>Pentapetalae</taxon>
        <taxon>rosids</taxon>
        <taxon>malvids</taxon>
        <taxon>Sapindales</taxon>
        <taxon>Sapindaceae</taxon>
        <taxon>Hippocastanoideae</taxon>
        <taxon>Acereae</taxon>
        <taxon>Dipteronia</taxon>
    </lineage>
</organism>
<protein>
    <recommendedName>
        <fullName evidence="2">NB-ARC domain-containing protein</fullName>
    </recommendedName>
</protein>
<accession>A0AAD9WTL5</accession>
<dbReference type="AlphaFoldDB" id="A0AAD9WTL5"/>
<dbReference type="PANTHER" id="PTHR33463:SF187">
    <property type="entry name" value="AND NB-ARC DOMAIN DISEASE RESISTANCE PROTEIN, PUTATIVE-RELATED"/>
    <property type="match status" value="1"/>
</dbReference>
<dbReference type="InterPro" id="IPR050905">
    <property type="entry name" value="Plant_NBS-LRR"/>
</dbReference>
<keyword evidence="1" id="KW-0611">Plant defense</keyword>
<sequence>MEEIRGHLMGNEIQKIGVCGIGGAGKTTIVTHLNNRLIEDNKFNHVIWVTVSQTLELIKVQCIETKPFRERRSKSTGRDIITYVERKKICVNIG</sequence>
<dbReference type="GO" id="GO:0043531">
    <property type="term" value="F:ADP binding"/>
    <property type="evidence" value="ECO:0007669"/>
    <property type="project" value="InterPro"/>
</dbReference>
<dbReference type="Proteomes" id="UP001280121">
    <property type="component" value="Unassembled WGS sequence"/>
</dbReference>
<evidence type="ECO:0000313" key="3">
    <source>
        <dbReference type="EMBL" id="KAK2643349.1"/>
    </source>
</evidence>
<proteinExistence type="predicted"/>
<dbReference type="Gene3D" id="3.40.50.300">
    <property type="entry name" value="P-loop containing nucleotide triphosphate hydrolases"/>
    <property type="match status" value="1"/>
</dbReference>
<keyword evidence="4" id="KW-1185">Reference proteome</keyword>
<gene>
    <name evidence="3" type="ORF">Ddye_025112</name>
</gene>
<evidence type="ECO:0000313" key="4">
    <source>
        <dbReference type="Proteomes" id="UP001280121"/>
    </source>
</evidence>
<evidence type="ECO:0000259" key="2">
    <source>
        <dbReference type="Pfam" id="PF00931"/>
    </source>
</evidence>
<dbReference type="EMBL" id="JANJYI010000007">
    <property type="protein sequence ID" value="KAK2643349.1"/>
    <property type="molecule type" value="Genomic_DNA"/>
</dbReference>